<evidence type="ECO:0000256" key="3">
    <source>
        <dbReference type="ARBA" id="ARBA00023108"/>
    </source>
</evidence>
<dbReference type="SMART" id="SM00353">
    <property type="entry name" value="HLH"/>
    <property type="match status" value="1"/>
</dbReference>
<dbReference type="SMR" id="U5EHU6"/>
<dbReference type="PROSITE" id="PS50112">
    <property type="entry name" value="PAS"/>
    <property type="match status" value="1"/>
</dbReference>
<evidence type="ECO:0000256" key="8">
    <source>
        <dbReference type="SAM" id="Coils"/>
    </source>
</evidence>
<dbReference type="SUPFAM" id="SSF47459">
    <property type="entry name" value="HLH, helix-loop-helix DNA-binding domain"/>
    <property type="match status" value="1"/>
</dbReference>
<feature type="coiled-coil region" evidence="8">
    <location>
        <begin position="599"/>
        <end position="626"/>
    </location>
</feature>
<dbReference type="PRINTS" id="PR00785">
    <property type="entry name" value="NCTRNSLOCATR"/>
</dbReference>
<feature type="region of interest" description="Disordered" evidence="9">
    <location>
        <begin position="746"/>
        <end position="797"/>
    </location>
</feature>
<dbReference type="SMART" id="SM00086">
    <property type="entry name" value="PAC"/>
    <property type="match status" value="1"/>
</dbReference>
<dbReference type="InterPro" id="IPR035965">
    <property type="entry name" value="PAS-like_dom_sf"/>
</dbReference>
<dbReference type="EMBL" id="GANO01002879">
    <property type="protein sequence ID" value="JAB56992.1"/>
    <property type="molecule type" value="mRNA"/>
</dbReference>
<dbReference type="Pfam" id="PF00010">
    <property type="entry name" value="HLH"/>
    <property type="match status" value="1"/>
</dbReference>
<feature type="region of interest" description="Disordered" evidence="9">
    <location>
        <begin position="645"/>
        <end position="731"/>
    </location>
</feature>
<dbReference type="InterPro" id="IPR036638">
    <property type="entry name" value="HLH_DNA-bd_sf"/>
</dbReference>
<dbReference type="PANTHER" id="PTHR46055">
    <property type="entry name" value="CIRCADIAN LOCOMOTER OUTPUT CYCLES PROTEIN KAPUT"/>
    <property type="match status" value="1"/>
</dbReference>
<keyword evidence="3" id="KW-0090">Biological rhythms</keyword>
<keyword evidence="5" id="KW-0010">Activator</keyword>
<dbReference type="GO" id="GO:1990513">
    <property type="term" value="C:CLOCK-BMAL transcription complex"/>
    <property type="evidence" value="ECO:0007669"/>
    <property type="project" value="TreeGrafter"/>
</dbReference>
<evidence type="ECO:0000313" key="12">
    <source>
        <dbReference type="EMBL" id="JAB56992.1"/>
    </source>
</evidence>
<accession>U5EHU6</accession>
<evidence type="ECO:0000256" key="2">
    <source>
        <dbReference type="ARBA" id="ARBA00023015"/>
    </source>
</evidence>
<feature type="compositionally biased region" description="Gly residues" evidence="9">
    <location>
        <begin position="715"/>
        <end position="729"/>
    </location>
</feature>
<protein>
    <submittedName>
        <fullName evidence="12">Putative clock</fullName>
    </submittedName>
</protein>
<feature type="region of interest" description="Disordered" evidence="9">
    <location>
        <begin position="505"/>
        <end position="530"/>
    </location>
</feature>
<evidence type="ECO:0000256" key="4">
    <source>
        <dbReference type="ARBA" id="ARBA00023125"/>
    </source>
</evidence>
<keyword evidence="2" id="KW-0805">Transcription regulation</keyword>
<dbReference type="InterPro" id="IPR011598">
    <property type="entry name" value="bHLH_dom"/>
</dbReference>
<keyword evidence="4" id="KW-0238">DNA-binding</keyword>
<sequence length="829" mass="94232">MDDDPDDKDDTKRKSRNLSEKKRRDQFNLLINELSSMVSSNNRKMDKSTVLKSTIAFLKSHNEIAVRSRAHEIQEEWKPSFLSNEEFTHLILEAVDGFIIVFSSTGRIFYASESITSLLGHLPNDLLNMTVYDMIYEDDQTDLYNILLNPTVIVDSSQTGINRENQISFTCHIKRGSVDYSQQVSYDLVQFTGYFRRNVEIDALLPSTRYSGYSGEADTRLIFVGTGRLVIPQLIREMSIIDSSKSEFTSRHSLEWKFLFLDHRAPPIIGYLPFEVLGTSGYDYYHFDDLEKVVVCHEALMQKGEGTSCYYRFLTKGQQWIWLQTRFYITYHQWNSKPEFVVCTHRVVSYADVVKQFKRNNGLDKDVEESESNIESDREKKLQTSASLLAISPWSSKGSRASRFVPTPVASPSQSSNRGRHRYNTYHGPDSDSATSMSAESLASRQSVMTQHSTKSRMRNNTHSSRNMIHHQQQSSVHYSQHQILQNQQQTQSINEMTSQVFNSHLHSGSHHSQSLHPHQASQQRRPSPIPVFPQPVQQIIAPATFIEPPQQYLTAIPVPVQPVAAFPAAAAVLSPLPPSSSSYSNSNMVLTPSQNHVQEQLQRKHEELQYLIVQQQEELRRVQEQLLMARYNILPSIVNVPPYSTASVSSSNNSPYHQPLSQHPHHHQQSQLQSIHPHSMHSQDHQHHSMLALSSGDETSTQQQQQRHRNDVQDGGGGESVDEGGGSSVAGDEMISYMQLAPVPTSQLQQQHQHLIDQQQQSQNSEQQQMLMQPSNNENNSNNTNSNNNTSQNSGNFNNMEILQYQMAQEQAQILFSSNMDQSSSNNT</sequence>
<feature type="domain" description="PAS" evidence="10">
    <location>
        <begin position="84"/>
        <end position="147"/>
    </location>
</feature>
<evidence type="ECO:0000256" key="1">
    <source>
        <dbReference type="ARBA" id="ARBA00022737"/>
    </source>
</evidence>
<keyword evidence="8" id="KW-0175">Coiled coil</keyword>
<evidence type="ECO:0000256" key="5">
    <source>
        <dbReference type="ARBA" id="ARBA00023159"/>
    </source>
</evidence>
<dbReference type="InterPro" id="IPR013767">
    <property type="entry name" value="PAS_fold"/>
</dbReference>
<dbReference type="Pfam" id="PF14598">
    <property type="entry name" value="PAS_11"/>
    <property type="match status" value="1"/>
</dbReference>
<dbReference type="GO" id="GO:0005737">
    <property type="term" value="C:cytoplasm"/>
    <property type="evidence" value="ECO:0007669"/>
    <property type="project" value="InterPro"/>
</dbReference>
<evidence type="ECO:0000256" key="6">
    <source>
        <dbReference type="ARBA" id="ARBA00023163"/>
    </source>
</evidence>
<dbReference type="PROSITE" id="PS50888">
    <property type="entry name" value="BHLH"/>
    <property type="match status" value="1"/>
</dbReference>
<dbReference type="GO" id="GO:0046983">
    <property type="term" value="F:protein dimerization activity"/>
    <property type="evidence" value="ECO:0007669"/>
    <property type="project" value="InterPro"/>
</dbReference>
<keyword evidence="1" id="KW-0677">Repeat</keyword>
<evidence type="ECO:0000256" key="9">
    <source>
        <dbReference type="SAM" id="MobiDB-lite"/>
    </source>
</evidence>
<dbReference type="InterPro" id="IPR001610">
    <property type="entry name" value="PAC"/>
</dbReference>
<dbReference type="SMART" id="SM00091">
    <property type="entry name" value="PAS"/>
    <property type="match status" value="2"/>
</dbReference>
<dbReference type="PANTHER" id="PTHR46055:SF3">
    <property type="entry name" value="CIRCADIAN LOCOMOTER OUTPUT CYCLES PROTEIN KAPUT"/>
    <property type="match status" value="1"/>
</dbReference>
<feature type="region of interest" description="Disordered" evidence="9">
    <location>
        <begin position="1"/>
        <end position="21"/>
    </location>
</feature>
<evidence type="ECO:0000259" key="11">
    <source>
        <dbReference type="PROSITE" id="PS50888"/>
    </source>
</evidence>
<proteinExistence type="evidence at transcript level"/>
<feature type="compositionally biased region" description="Basic and acidic residues" evidence="9">
    <location>
        <begin position="9"/>
        <end position="21"/>
    </location>
</feature>
<dbReference type="Pfam" id="PF00989">
    <property type="entry name" value="PAS"/>
    <property type="match status" value="1"/>
</dbReference>
<dbReference type="Gene3D" id="3.30.450.20">
    <property type="entry name" value="PAS domain"/>
    <property type="match status" value="2"/>
</dbReference>
<dbReference type="InterPro" id="IPR047230">
    <property type="entry name" value="CLOCK-like"/>
</dbReference>
<feature type="compositionally biased region" description="Low complexity" evidence="9">
    <location>
        <begin position="645"/>
        <end position="663"/>
    </location>
</feature>
<dbReference type="GO" id="GO:0000978">
    <property type="term" value="F:RNA polymerase II cis-regulatory region sequence-specific DNA binding"/>
    <property type="evidence" value="ECO:0007669"/>
    <property type="project" value="TreeGrafter"/>
</dbReference>
<dbReference type="GO" id="GO:0000981">
    <property type="term" value="F:DNA-binding transcription factor activity, RNA polymerase II-specific"/>
    <property type="evidence" value="ECO:0007669"/>
    <property type="project" value="InterPro"/>
</dbReference>
<reference evidence="12" key="1">
    <citation type="journal article" date="2014" name="Insect Biochem. Mol. Biol.">
        <title>An insight into the sialome of the frog biting fly, Corethrella appendiculata.</title>
        <authorList>
            <person name="Ribeiro J.M.C."/>
            <person name="Chagas A.C."/>
            <person name="Pham V.M."/>
            <person name="Lounibos L.P."/>
            <person name="Calvo E."/>
        </authorList>
    </citation>
    <scope>NUCLEOTIDE SEQUENCE</scope>
    <source>
        <tissue evidence="12">Salivary glands</tissue>
    </source>
</reference>
<dbReference type="Gene3D" id="4.10.280.10">
    <property type="entry name" value="Helix-loop-helix DNA-binding domain"/>
    <property type="match status" value="1"/>
</dbReference>
<feature type="domain" description="BHLH" evidence="11">
    <location>
        <begin position="11"/>
        <end position="61"/>
    </location>
</feature>
<dbReference type="GO" id="GO:0045944">
    <property type="term" value="P:positive regulation of transcription by RNA polymerase II"/>
    <property type="evidence" value="ECO:0007669"/>
    <property type="project" value="UniProtKB-ARBA"/>
</dbReference>
<dbReference type="GO" id="GO:0032922">
    <property type="term" value="P:circadian regulation of gene expression"/>
    <property type="evidence" value="ECO:0007669"/>
    <property type="project" value="InterPro"/>
</dbReference>
<feature type="compositionally biased region" description="Polar residues" evidence="9">
    <location>
        <begin position="432"/>
        <end position="453"/>
    </location>
</feature>
<organism evidence="12">
    <name type="scientific">Corethrella appendiculata</name>
    <dbReference type="NCBI Taxonomy" id="1370023"/>
    <lineage>
        <taxon>Eukaryota</taxon>
        <taxon>Metazoa</taxon>
        <taxon>Ecdysozoa</taxon>
        <taxon>Arthropoda</taxon>
        <taxon>Hexapoda</taxon>
        <taxon>Insecta</taxon>
        <taxon>Pterygota</taxon>
        <taxon>Neoptera</taxon>
        <taxon>Endopterygota</taxon>
        <taxon>Diptera</taxon>
        <taxon>Nematocera</taxon>
        <taxon>Culicoidea</taxon>
        <taxon>Chaoboridae</taxon>
        <taxon>Corethrella</taxon>
    </lineage>
</organism>
<feature type="compositionally biased region" description="Low complexity" evidence="9">
    <location>
        <begin position="747"/>
        <end position="797"/>
    </location>
</feature>
<dbReference type="CDD" id="cd00130">
    <property type="entry name" value="PAS"/>
    <property type="match status" value="2"/>
</dbReference>
<feature type="compositionally biased region" description="Low complexity" evidence="9">
    <location>
        <begin position="505"/>
        <end position="524"/>
    </location>
</feature>
<dbReference type="SUPFAM" id="SSF55785">
    <property type="entry name" value="PYP-like sensor domain (PAS domain)"/>
    <property type="match status" value="2"/>
</dbReference>
<dbReference type="InterPro" id="IPR001067">
    <property type="entry name" value="Nuc_translocat"/>
</dbReference>
<feature type="region of interest" description="Disordered" evidence="9">
    <location>
        <begin position="398"/>
        <end position="462"/>
    </location>
</feature>
<evidence type="ECO:0000256" key="7">
    <source>
        <dbReference type="ARBA" id="ARBA00023242"/>
    </source>
</evidence>
<dbReference type="InterPro" id="IPR000014">
    <property type="entry name" value="PAS"/>
</dbReference>
<keyword evidence="6" id="KW-0804">Transcription</keyword>
<name>U5EHU6_9DIPT</name>
<keyword evidence="7" id="KW-0539">Nucleus</keyword>
<evidence type="ECO:0000259" key="10">
    <source>
        <dbReference type="PROSITE" id="PS50112"/>
    </source>
</evidence>
<dbReference type="AlphaFoldDB" id="U5EHU6"/>